<reference evidence="2" key="1">
    <citation type="journal article" date="2019" name="Curr. Biol.">
        <title>Genome Sequence of Striga asiatica Provides Insight into the Evolution of Plant Parasitism.</title>
        <authorList>
            <person name="Yoshida S."/>
            <person name="Kim S."/>
            <person name="Wafula E.K."/>
            <person name="Tanskanen J."/>
            <person name="Kim Y.M."/>
            <person name="Honaas L."/>
            <person name="Yang Z."/>
            <person name="Spallek T."/>
            <person name="Conn C.E."/>
            <person name="Ichihashi Y."/>
            <person name="Cheong K."/>
            <person name="Cui S."/>
            <person name="Der J.P."/>
            <person name="Gundlach H."/>
            <person name="Jiao Y."/>
            <person name="Hori C."/>
            <person name="Ishida J.K."/>
            <person name="Kasahara H."/>
            <person name="Kiba T."/>
            <person name="Kim M.S."/>
            <person name="Koo N."/>
            <person name="Laohavisit A."/>
            <person name="Lee Y.H."/>
            <person name="Lumba S."/>
            <person name="McCourt P."/>
            <person name="Mortimer J.C."/>
            <person name="Mutuku J.M."/>
            <person name="Nomura T."/>
            <person name="Sasaki-Sekimoto Y."/>
            <person name="Seto Y."/>
            <person name="Wang Y."/>
            <person name="Wakatake T."/>
            <person name="Sakakibara H."/>
            <person name="Demura T."/>
            <person name="Yamaguchi S."/>
            <person name="Yoneyama K."/>
            <person name="Manabe R.I."/>
            <person name="Nelson D.C."/>
            <person name="Schulman A.H."/>
            <person name="Timko M.P."/>
            <person name="dePamphilis C.W."/>
            <person name="Choi D."/>
            <person name="Shirasu K."/>
        </authorList>
    </citation>
    <scope>NUCLEOTIDE SEQUENCE [LARGE SCALE GENOMIC DNA]</scope>
    <source>
        <strain evidence="2">cv. UVA1</strain>
    </source>
</reference>
<evidence type="ECO:0000313" key="2">
    <source>
        <dbReference type="Proteomes" id="UP000325081"/>
    </source>
</evidence>
<dbReference type="AlphaFoldDB" id="A0A5A7QZ59"/>
<name>A0A5A7QZ59_STRAF</name>
<evidence type="ECO:0000313" key="1">
    <source>
        <dbReference type="EMBL" id="GER49707.1"/>
    </source>
</evidence>
<sequence>MGLGDVIGRSSDIDTDGCDDVFHVATPLDFEERERESKEVKVRRVTTGTRAILQACAHSKIVLRLLRTSTLGTVTFNAEFFGSSGTPDAVDTPERIKNCQIATSISKFGVLLD</sequence>
<dbReference type="EMBL" id="BKCP01008737">
    <property type="protein sequence ID" value="GER49707.1"/>
    <property type="molecule type" value="Genomic_DNA"/>
</dbReference>
<dbReference type="Proteomes" id="UP000325081">
    <property type="component" value="Unassembled WGS sequence"/>
</dbReference>
<protein>
    <submittedName>
        <fullName evidence="1">NAD(P)-binding Rossmann-fold superfamily protein</fullName>
    </submittedName>
</protein>
<dbReference type="Gene3D" id="3.40.50.720">
    <property type="entry name" value="NAD(P)-binding Rossmann-like Domain"/>
    <property type="match status" value="1"/>
</dbReference>
<organism evidence="1 2">
    <name type="scientific">Striga asiatica</name>
    <name type="common">Asiatic witchweed</name>
    <name type="synonym">Buchnera asiatica</name>
    <dbReference type="NCBI Taxonomy" id="4170"/>
    <lineage>
        <taxon>Eukaryota</taxon>
        <taxon>Viridiplantae</taxon>
        <taxon>Streptophyta</taxon>
        <taxon>Embryophyta</taxon>
        <taxon>Tracheophyta</taxon>
        <taxon>Spermatophyta</taxon>
        <taxon>Magnoliopsida</taxon>
        <taxon>eudicotyledons</taxon>
        <taxon>Gunneridae</taxon>
        <taxon>Pentapetalae</taxon>
        <taxon>asterids</taxon>
        <taxon>lamiids</taxon>
        <taxon>Lamiales</taxon>
        <taxon>Orobanchaceae</taxon>
        <taxon>Buchnereae</taxon>
        <taxon>Striga</taxon>
    </lineage>
</organism>
<dbReference type="InterPro" id="IPR036291">
    <property type="entry name" value="NAD(P)-bd_dom_sf"/>
</dbReference>
<proteinExistence type="predicted"/>
<dbReference type="OrthoDB" id="2735536at2759"/>
<gene>
    <name evidence="1" type="ORF">STAS_26968</name>
</gene>
<accession>A0A5A7QZ59</accession>
<comment type="caution">
    <text evidence="1">The sequence shown here is derived from an EMBL/GenBank/DDBJ whole genome shotgun (WGS) entry which is preliminary data.</text>
</comment>
<dbReference type="SUPFAM" id="SSF51735">
    <property type="entry name" value="NAD(P)-binding Rossmann-fold domains"/>
    <property type="match status" value="1"/>
</dbReference>
<keyword evidence="2" id="KW-1185">Reference proteome</keyword>